<evidence type="ECO:0000256" key="4">
    <source>
        <dbReference type="PROSITE-ProRule" id="PRU00473"/>
    </source>
</evidence>
<keyword evidence="5" id="KW-0732">Signal</keyword>
<dbReference type="SUPFAM" id="SSF103088">
    <property type="entry name" value="OmpA-like"/>
    <property type="match status" value="1"/>
</dbReference>
<dbReference type="PANTHER" id="PTHR30329:SF21">
    <property type="entry name" value="LIPOPROTEIN YIAD-RELATED"/>
    <property type="match status" value="1"/>
</dbReference>
<dbReference type="InterPro" id="IPR006664">
    <property type="entry name" value="OMP_bac"/>
</dbReference>
<dbReference type="Proteomes" id="UP000030856">
    <property type="component" value="Unassembled WGS sequence"/>
</dbReference>
<feature type="chain" id="PRO_5002055322" evidence="5">
    <location>
        <begin position="26"/>
        <end position="165"/>
    </location>
</feature>
<keyword evidence="8" id="KW-1185">Reference proteome</keyword>
<evidence type="ECO:0000259" key="6">
    <source>
        <dbReference type="PROSITE" id="PS51123"/>
    </source>
</evidence>
<evidence type="ECO:0000313" key="8">
    <source>
        <dbReference type="Proteomes" id="UP000030856"/>
    </source>
</evidence>
<evidence type="ECO:0000256" key="3">
    <source>
        <dbReference type="ARBA" id="ARBA00023237"/>
    </source>
</evidence>
<dbReference type="GO" id="GO:0009279">
    <property type="term" value="C:cell outer membrane"/>
    <property type="evidence" value="ECO:0007669"/>
    <property type="project" value="UniProtKB-SubCell"/>
</dbReference>
<accession>A0A0B0H8V5</accession>
<reference evidence="7 8" key="1">
    <citation type="journal article" date="2014" name="BMC Genomics">
        <title>The genome of the intracellular bacterium of the coastal bivalve, Solemya velum: a blueprint for thriving in and out of symbiosis.</title>
        <authorList>
            <person name="Dmytrenko O."/>
            <person name="Russell S.L."/>
            <person name="Loo W.T."/>
            <person name="Fontanez K.M."/>
            <person name="Liao L."/>
            <person name="Roeselers G."/>
            <person name="Sharma R."/>
            <person name="Stewart F.J."/>
            <person name="Newton I.L."/>
            <person name="Woyke T."/>
            <person name="Wu D."/>
            <person name="Lang J.M."/>
            <person name="Eisen J.A."/>
            <person name="Cavanaugh C.M."/>
        </authorList>
    </citation>
    <scope>NUCLEOTIDE SEQUENCE [LARGE SCALE GENOMIC DNA]</scope>
    <source>
        <strain evidence="7 8">WH</strain>
    </source>
</reference>
<dbReference type="OrthoDB" id="9805832at2"/>
<proteinExistence type="predicted"/>
<evidence type="ECO:0000256" key="5">
    <source>
        <dbReference type="SAM" id="SignalP"/>
    </source>
</evidence>
<feature type="signal peptide" evidence="5">
    <location>
        <begin position="1"/>
        <end position="25"/>
    </location>
</feature>
<dbReference type="PANTHER" id="PTHR30329">
    <property type="entry name" value="STATOR ELEMENT OF FLAGELLAR MOTOR COMPLEX"/>
    <property type="match status" value="1"/>
</dbReference>
<dbReference type="AlphaFoldDB" id="A0A0B0H8V5"/>
<keyword evidence="3" id="KW-0998">Cell outer membrane</keyword>
<sequence>MSQFKNKFAAIAVLTAGLAAMPASAAEYLSDSQGEVVKNAYDECWEVSYGLPTCGQKITFQGVLFDFNKTNIKPEFAAQLNDLAGSLSGGFGSMVIEGHTDSVGSDSYNQGLSQRRADSVAIYLAGQGLDRGSMTGVGMGESSPVKPNDTEENRYQNRRVEITIK</sequence>
<dbReference type="PATRIC" id="fig|2340.3.peg.51"/>
<dbReference type="PRINTS" id="PR01021">
    <property type="entry name" value="OMPADOMAIN"/>
</dbReference>
<keyword evidence="2 4" id="KW-0472">Membrane</keyword>
<organism evidence="7 8">
    <name type="scientific">Solemya velum gill symbiont</name>
    <dbReference type="NCBI Taxonomy" id="2340"/>
    <lineage>
        <taxon>Bacteria</taxon>
        <taxon>Pseudomonadati</taxon>
        <taxon>Pseudomonadota</taxon>
        <taxon>Gammaproteobacteria</taxon>
        <taxon>sulfur-oxidizing symbionts</taxon>
    </lineage>
</organism>
<protein>
    <submittedName>
        <fullName evidence="7">Outer membrane protein OmpA1</fullName>
    </submittedName>
</protein>
<dbReference type="InterPro" id="IPR050330">
    <property type="entry name" value="Bact_OuterMem_StrucFunc"/>
</dbReference>
<evidence type="ECO:0000256" key="2">
    <source>
        <dbReference type="ARBA" id="ARBA00023136"/>
    </source>
</evidence>
<evidence type="ECO:0000313" key="7">
    <source>
        <dbReference type="EMBL" id="KHF25530.1"/>
    </source>
</evidence>
<dbReference type="eggNOG" id="COG2885">
    <property type="taxonomic scope" value="Bacteria"/>
</dbReference>
<dbReference type="CDD" id="cd07185">
    <property type="entry name" value="OmpA_C-like"/>
    <property type="match status" value="1"/>
</dbReference>
<comment type="subcellular location">
    <subcellularLocation>
        <location evidence="1">Cell outer membrane</location>
    </subcellularLocation>
</comment>
<dbReference type="InterPro" id="IPR006665">
    <property type="entry name" value="OmpA-like"/>
</dbReference>
<name>A0A0B0H8V5_SOVGS</name>
<gene>
    <name evidence="7" type="primary">ompA1</name>
    <name evidence="7" type="ORF">JV46_21440</name>
</gene>
<dbReference type="InterPro" id="IPR036737">
    <property type="entry name" value="OmpA-like_sf"/>
</dbReference>
<dbReference type="Pfam" id="PF00691">
    <property type="entry name" value="OmpA"/>
    <property type="match status" value="1"/>
</dbReference>
<dbReference type="InterPro" id="IPR006690">
    <property type="entry name" value="OMPA-like_CS"/>
</dbReference>
<dbReference type="Gene3D" id="3.30.1330.60">
    <property type="entry name" value="OmpA-like domain"/>
    <property type="match status" value="1"/>
</dbReference>
<dbReference type="RefSeq" id="WP_052131916.1">
    <property type="nucleotide sequence ID" value="NZ_JRAA01000001.1"/>
</dbReference>
<dbReference type="PROSITE" id="PS01068">
    <property type="entry name" value="OMPA_1"/>
    <property type="match status" value="1"/>
</dbReference>
<dbReference type="STRING" id="2340.JV46_21440"/>
<feature type="domain" description="OmpA-like" evidence="6">
    <location>
        <begin position="52"/>
        <end position="165"/>
    </location>
</feature>
<dbReference type="PROSITE" id="PS51123">
    <property type="entry name" value="OMPA_2"/>
    <property type="match status" value="1"/>
</dbReference>
<comment type="caution">
    <text evidence="7">The sequence shown here is derived from an EMBL/GenBank/DDBJ whole genome shotgun (WGS) entry which is preliminary data.</text>
</comment>
<evidence type="ECO:0000256" key="1">
    <source>
        <dbReference type="ARBA" id="ARBA00004442"/>
    </source>
</evidence>
<dbReference type="EMBL" id="JRAA01000001">
    <property type="protein sequence ID" value="KHF25530.1"/>
    <property type="molecule type" value="Genomic_DNA"/>
</dbReference>